<dbReference type="InterPro" id="IPR016618">
    <property type="entry name" value="UCP014422"/>
</dbReference>
<comment type="caution">
    <text evidence="1">The sequence shown here is derived from an EMBL/GenBank/DDBJ whole genome shotgun (WGS) entry which is preliminary data.</text>
</comment>
<reference evidence="1" key="1">
    <citation type="journal article" date="2020" name="mSystems">
        <title>Genome- and Community-Level Interaction Insights into Carbon Utilization and Element Cycling Functions of Hydrothermarchaeota in Hydrothermal Sediment.</title>
        <authorList>
            <person name="Zhou Z."/>
            <person name="Liu Y."/>
            <person name="Xu W."/>
            <person name="Pan J."/>
            <person name="Luo Z.H."/>
            <person name="Li M."/>
        </authorList>
    </citation>
    <scope>NUCLEOTIDE SEQUENCE [LARGE SCALE GENOMIC DNA]</scope>
    <source>
        <strain evidence="1">SpSt-1074</strain>
    </source>
</reference>
<gene>
    <name evidence="1" type="ORF">ENM31_04430</name>
</gene>
<organism evidence="1">
    <name type="scientific">Caldiarchaeum subterraneum</name>
    <dbReference type="NCBI Taxonomy" id="311458"/>
    <lineage>
        <taxon>Archaea</taxon>
        <taxon>Nitrososphaerota</taxon>
        <taxon>Candidatus Caldarchaeales</taxon>
        <taxon>Candidatus Caldarchaeaceae</taxon>
        <taxon>Candidatus Caldarchaeum</taxon>
    </lineage>
</organism>
<dbReference type="EMBL" id="DRXH01000153">
    <property type="protein sequence ID" value="HHM44523.1"/>
    <property type="molecule type" value="Genomic_DNA"/>
</dbReference>
<protein>
    <submittedName>
        <fullName evidence="1">Uncharacterized protein</fullName>
    </submittedName>
</protein>
<name>A0A7J3VUA3_CALS0</name>
<proteinExistence type="predicted"/>
<dbReference type="AlphaFoldDB" id="A0A7J3VUA3"/>
<dbReference type="PIRSF" id="PIRSF014422">
    <property type="entry name" value="UCP014422"/>
    <property type="match status" value="1"/>
</dbReference>
<sequence length="147" mass="16334">MPLQPPPRIKVLEALGAVAGGRVRLLSDKQAEVDASEGRRTYRVYVDVENHVADSDDNGTVFRNYVGYPIIAVLMAAKILPYHEEIAKPLAGVKWRSLNERYKSYRVVESLVKKKLAENGINSEKVDEAITTVLSSLEQLKLAKPST</sequence>
<accession>A0A7J3VUA3</accession>
<evidence type="ECO:0000313" key="1">
    <source>
        <dbReference type="EMBL" id="HHM44523.1"/>
    </source>
</evidence>